<comment type="caution">
    <text evidence="2">The sequence shown here is derived from an EMBL/GenBank/DDBJ whole genome shotgun (WGS) entry which is preliminary data.</text>
</comment>
<organism evidence="2 3">
    <name type="scientific">Biomphalaria pfeifferi</name>
    <name type="common">Bloodfluke planorb</name>
    <name type="synonym">Freshwater snail</name>
    <dbReference type="NCBI Taxonomy" id="112525"/>
    <lineage>
        <taxon>Eukaryota</taxon>
        <taxon>Metazoa</taxon>
        <taxon>Spiralia</taxon>
        <taxon>Lophotrochozoa</taxon>
        <taxon>Mollusca</taxon>
        <taxon>Gastropoda</taxon>
        <taxon>Heterobranchia</taxon>
        <taxon>Euthyneura</taxon>
        <taxon>Panpulmonata</taxon>
        <taxon>Hygrophila</taxon>
        <taxon>Lymnaeoidea</taxon>
        <taxon>Planorbidae</taxon>
        <taxon>Biomphalaria</taxon>
    </lineage>
</organism>
<dbReference type="AlphaFoldDB" id="A0AAD8B137"/>
<feature type="region of interest" description="Disordered" evidence="1">
    <location>
        <begin position="36"/>
        <end position="62"/>
    </location>
</feature>
<feature type="region of interest" description="Disordered" evidence="1">
    <location>
        <begin position="1"/>
        <end position="21"/>
    </location>
</feature>
<name>A0AAD8B137_BIOPF</name>
<accession>A0AAD8B137</accession>
<reference evidence="2" key="1">
    <citation type="journal article" date="2023" name="PLoS Negl. Trop. Dis.">
        <title>A genome sequence for Biomphalaria pfeifferi, the major vector snail for the human-infecting parasite Schistosoma mansoni.</title>
        <authorList>
            <person name="Bu L."/>
            <person name="Lu L."/>
            <person name="Laidemitt M.R."/>
            <person name="Zhang S.M."/>
            <person name="Mutuku M."/>
            <person name="Mkoji G."/>
            <person name="Steinauer M."/>
            <person name="Loker E.S."/>
        </authorList>
    </citation>
    <scope>NUCLEOTIDE SEQUENCE</scope>
    <source>
        <strain evidence="2">KasaAsao</strain>
    </source>
</reference>
<keyword evidence="3" id="KW-1185">Reference proteome</keyword>
<dbReference type="EMBL" id="JASAOG010000170">
    <property type="protein sequence ID" value="KAK0046106.1"/>
    <property type="molecule type" value="Genomic_DNA"/>
</dbReference>
<gene>
    <name evidence="2" type="ORF">Bpfe_024425</name>
</gene>
<protein>
    <submittedName>
        <fullName evidence="2">Uncharacterized protein</fullName>
    </submittedName>
</protein>
<proteinExistence type="predicted"/>
<evidence type="ECO:0000256" key="1">
    <source>
        <dbReference type="SAM" id="MobiDB-lite"/>
    </source>
</evidence>
<dbReference type="Proteomes" id="UP001233172">
    <property type="component" value="Unassembled WGS sequence"/>
</dbReference>
<sequence>MLRTREPLEPLSGDLSRSGQVEPTSVALCICGPLGQGDYTDQDKSYSTGGGEEKNKLGVGEGSYSVLMNDQKTGY</sequence>
<evidence type="ECO:0000313" key="3">
    <source>
        <dbReference type="Proteomes" id="UP001233172"/>
    </source>
</evidence>
<evidence type="ECO:0000313" key="2">
    <source>
        <dbReference type="EMBL" id="KAK0046106.1"/>
    </source>
</evidence>
<reference evidence="2" key="2">
    <citation type="submission" date="2023-04" db="EMBL/GenBank/DDBJ databases">
        <authorList>
            <person name="Bu L."/>
            <person name="Lu L."/>
            <person name="Laidemitt M.R."/>
            <person name="Zhang S.M."/>
            <person name="Mutuku M."/>
            <person name="Mkoji G."/>
            <person name="Steinauer M."/>
            <person name="Loker E.S."/>
        </authorList>
    </citation>
    <scope>NUCLEOTIDE SEQUENCE</scope>
    <source>
        <strain evidence="2">KasaAsao</strain>
        <tissue evidence="2">Whole Snail</tissue>
    </source>
</reference>